<reference evidence="5 6" key="1">
    <citation type="submission" date="2019-03" db="EMBL/GenBank/DDBJ databases">
        <title>Genomic Encyclopedia of Archaeal and Bacterial Type Strains, Phase II (KMG-II): from individual species to whole genera.</title>
        <authorList>
            <person name="Goeker M."/>
        </authorList>
    </citation>
    <scope>NUCLEOTIDE SEQUENCE [LARGE SCALE GENOMIC DNA]</scope>
    <source>
        <strain evidence="5 6">DSM 27697</strain>
    </source>
</reference>
<evidence type="ECO:0000256" key="1">
    <source>
        <dbReference type="ARBA" id="ARBA00010333"/>
    </source>
</evidence>
<protein>
    <submittedName>
        <fullName evidence="5">Amino acid ABC transporter substrate-binding protein (PAAT family)</fullName>
    </submittedName>
</protein>
<evidence type="ECO:0000313" key="6">
    <source>
        <dbReference type="Proteomes" id="UP000294546"/>
    </source>
</evidence>
<dbReference type="PANTHER" id="PTHR35936:SF19">
    <property type="entry name" value="AMINO-ACID-BINDING PROTEIN YXEM-RELATED"/>
    <property type="match status" value="1"/>
</dbReference>
<dbReference type="OrthoDB" id="9768183at2"/>
<dbReference type="AlphaFoldDB" id="A0A4V2PE20"/>
<dbReference type="Gene3D" id="3.40.190.10">
    <property type="entry name" value="Periplasmic binding protein-like II"/>
    <property type="match status" value="2"/>
</dbReference>
<proteinExistence type="inferred from homology"/>
<accession>A0A4V2PE20</accession>
<name>A0A4V2PE20_9GAMM</name>
<dbReference type="SUPFAM" id="SSF53850">
    <property type="entry name" value="Periplasmic binding protein-like II"/>
    <property type="match status" value="1"/>
</dbReference>
<evidence type="ECO:0000256" key="2">
    <source>
        <dbReference type="ARBA" id="ARBA00022729"/>
    </source>
</evidence>
<evidence type="ECO:0000259" key="4">
    <source>
        <dbReference type="SMART" id="SM00062"/>
    </source>
</evidence>
<evidence type="ECO:0000313" key="5">
    <source>
        <dbReference type="EMBL" id="TCK07356.1"/>
    </source>
</evidence>
<feature type="chain" id="PRO_5020944622" evidence="3">
    <location>
        <begin position="27"/>
        <end position="255"/>
    </location>
</feature>
<feature type="domain" description="Solute-binding protein family 3/N-terminal" evidence="4">
    <location>
        <begin position="28"/>
        <end position="253"/>
    </location>
</feature>
<gene>
    <name evidence="5" type="ORF">CLV83_2222</name>
</gene>
<dbReference type="Proteomes" id="UP000294546">
    <property type="component" value="Unassembled WGS sequence"/>
</dbReference>
<dbReference type="RefSeq" id="WP_132291830.1">
    <property type="nucleotide sequence ID" value="NZ_SMFU01000008.1"/>
</dbReference>
<feature type="signal peptide" evidence="3">
    <location>
        <begin position="1"/>
        <end position="26"/>
    </location>
</feature>
<dbReference type="InterPro" id="IPR001638">
    <property type="entry name" value="Solute-binding_3/MltF_N"/>
</dbReference>
<dbReference type="SMART" id="SM00062">
    <property type="entry name" value="PBPb"/>
    <property type="match status" value="1"/>
</dbReference>
<organism evidence="5 6">
    <name type="scientific">Marinobacterium mangrovicola</name>
    <dbReference type="NCBI Taxonomy" id="1476959"/>
    <lineage>
        <taxon>Bacteria</taxon>
        <taxon>Pseudomonadati</taxon>
        <taxon>Pseudomonadota</taxon>
        <taxon>Gammaproteobacteria</taxon>
        <taxon>Oceanospirillales</taxon>
        <taxon>Oceanospirillaceae</taxon>
        <taxon>Marinobacterium</taxon>
    </lineage>
</organism>
<comment type="caution">
    <text evidence="5">The sequence shown here is derived from an EMBL/GenBank/DDBJ whole genome shotgun (WGS) entry which is preliminary data.</text>
</comment>
<keyword evidence="6" id="KW-1185">Reference proteome</keyword>
<dbReference type="Pfam" id="PF00497">
    <property type="entry name" value="SBP_bac_3"/>
    <property type="match status" value="1"/>
</dbReference>
<dbReference type="EMBL" id="SMFU01000008">
    <property type="protein sequence ID" value="TCK07356.1"/>
    <property type="molecule type" value="Genomic_DNA"/>
</dbReference>
<dbReference type="PANTHER" id="PTHR35936">
    <property type="entry name" value="MEMBRANE-BOUND LYTIC MUREIN TRANSGLYCOSYLASE F"/>
    <property type="match status" value="1"/>
</dbReference>
<evidence type="ECO:0000256" key="3">
    <source>
        <dbReference type="SAM" id="SignalP"/>
    </source>
</evidence>
<sequence length="255" mass="28877">MVKKSRSPSRILLALALGGLITELSAEPLIVATEGVYPPFSYVDDNGQLTGFDTDIARALCRQMERECELRQVAWSDLIPEMEAGRIDFSVASMAKTEDRSRRVNFTDYYYRSHSTFAGDPDRFSDISPKALKGVRLATGRDTIQADFLQNHYTDSEIILTDDLPQTLELLKSGKADLALSDTINLLDFLQQPESLQFDYIGDPLQAEELHSKAHIAVRKGEEQLLEDLNEALEDIRLDGSYERINRKYFPFSIY</sequence>
<comment type="similarity">
    <text evidence="1">Belongs to the bacterial solute-binding protein 3 family.</text>
</comment>
<keyword evidence="2 3" id="KW-0732">Signal</keyword>